<evidence type="ECO:0000256" key="1">
    <source>
        <dbReference type="SAM" id="Phobius"/>
    </source>
</evidence>
<comment type="caution">
    <text evidence="2">The sequence shown here is derived from an EMBL/GenBank/DDBJ whole genome shotgun (WGS) entry which is preliminary data.</text>
</comment>
<keyword evidence="3" id="KW-1185">Reference proteome</keyword>
<keyword evidence="1" id="KW-0472">Membrane</keyword>
<evidence type="ECO:0000313" key="3">
    <source>
        <dbReference type="Proteomes" id="UP000010297"/>
    </source>
</evidence>
<dbReference type="GeneID" id="92828871"/>
<feature type="transmembrane region" description="Helical" evidence="1">
    <location>
        <begin position="49"/>
        <end position="81"/>
    </location>
</feature>
<accession>H5UWF3</accession>
<dbReference type="RefSeq" id="WP_002462760.1">
    <property type="nucleotide sequence ID" value="NZ_BAFF01000001.1"/>
</dbReference>
<proteinExistence type="predicted"/>
<dbReference type="Proteomes" id="UP000010297">
    <property type="component" value="Unassembled WGS sequence"/>
</dbReference>
<sequence length="84" mass="8859">MNHHSGDFDKILSIIIVLAVEHWIIASLVVGLAMYLIGSAINENAQTDFGAITSGVVGVCGQLILGFGVLASIVGIVKFIWIHA</sequence>
<protein>
    <submittedName>
        <fullName evidence="2">Uncharacterized protein</fullName>
    </submittedName>
</protein>
<reference evidence="2 3" key="1">
    <citation type="submission" date="2012-02" db="EMBL/GenBank/DDBJ databases">
        <title>Whole genome shotgun sequence of Escherichia hermannii NBRC 105704.</title>
        <authorList>
            <person name="Yoshida I."/>
            <person name="Hosoyama A."/>
            <person name="Tsuchikane K."/>
            <person name="Katsumata H."/>
            <person name="Yamazaki S."/>
            <person name="Fujita N."/>
        </authorList>
    </citation>
    <scope>NUCLEOTIDE SEQUENCE [LARGE SCALE GENOMIC DNA]</scope>
    <source>
        <strain evidence="2 3">NBRC 105704</strain>
    </source>
</reference>
<keyword evidence="1" id="KW-1133">Transmembrane helix</keyword>
<dbReference type="AlphaFoldDB" id="H5UWF3"/>
<organism evidence="2 3">
    <name type="scientific">Atlantibacter hermannii NBRC 105704</name>
    <dbReference type="NCBI Taxonomy" id="1115512"/>
    <lineage>
        <taxon>Bacteria</taxon>
        <taxon>Pseudomonadati</taxon>
        <taxon>Pseudomonadota</taxon>
        <taxon>Gammaproteobacteria</taxon>
        <taxon>Enterobacterales</taxon>
        <taxon>Enterobacteriaceae</taxon>
        <taxon>Atlantibacter</taxon>
    </lineage>
</organism>
<dbReference type="EMBL" id="BAFF01000001">
    <property type="protein sequence ID" value="GAB50234.1"/>
    <property type="molecule type" value="Genomic_DNA"/>
</dbReference>
<feature type="transmembrane region" description="Helical" evidence="1">
    <location>
        <begin position="12"/>
        <end position="37"/>
    </location>
</feature>
<evidence type="ECO:0000313" key="2">
    <source>
        <dbReference type="EMBL" id="GAB50234.1"/>
    </source>
</evidence>
<name>H5UWF3_ATLHE</name>
<keyword evidence="1" id="KW-0812">Transmembrane</keyword>
<gene>
    <name evidence="2" type="ORF">EH105704_01_02400</name>
</gene>